<sequence length="308" mass="34093">MTTPATPPATAEHTIALTDPIRYTSDLLRKIRNYLHDNGFVEVVTPVFRQADDLTGKRATAVLGAGGFLRSMIGPALRYNLQYAPRIFEIGPCFRPERPDATHSREFTMLDLYAANEDFAFLYELAEDLIALAYPKPLPHISVAEHLNRDFGVDLTRHSPQNLADAIARRLALPATTPMHELIDTAIATHIEPLTRGTAAFLVDYPLGGNEPCARRRDGTTAIIDRFEVFIDGLEVAHGYRDETDHDAFIERATTAGLYNREQALVLDAITAGDLPTRSVGLGIGIERLCMAATGIDEIRTFQQSRCF</sequence>
<dbReference type="Gene3D" id="3.30.930.10">
    <property type="entry name" value="Bira Bifunctional Protein, Domain 2"/>
    <property type="match status" value="1"/>
</dbReference>
<protein>
    <recommendedName>
        <fullName evidence="4">Aminoacyl-transfer RNA synthetases class-II family profile domain-containing protein</fullName>
    </recommendedName>
</protein>
<evidence type="ECO:0000256" key="1">
    <source>
        <dbReference type="ARBA" id="ARBA00022598"/>
    </source>
</evidence>
<reference evidence="5" key="1">
    <citation type="submission" date="2022-06" db="EMBL/GenBank/DDBJ databases">
        <title>Novel species in genus nocardia.</title>
        <authorList>
            <person name="Li F."/>
        </authorList>
    </citation>
    <scope>NUCLEOTIDE SEQUENCE</scope>
    <source>
        <strain evidence="5">CDC141</strain>
    </source>
</reference>
<keyword evidence="3" id="KW-0067">ATP-binding</keyword>
<keyword evidence="2" id="KW-0547">Nucleotide-binding</keyword>
<dbReference type="Proteomes" id="UP001139157">
    <property type="component" value="Unassembled WGS sequence"/>
</dbReference>
<dbReference type="PANTHER" id="PTHR42918:SF15">
    <property type="entry name" value="LYSINE--TRNA LIGASE, CHLOROPLASTIC_MITOCHONDRIAL"/>
    <property type="match status" value="1"/>
</dbReference>
<feature type="domain" description="Aminoacyl-transfer RNA synthetases class-II family profile" evidence="4">
    <location>
        <begin position="21"/>
        <end position="292"/>
    </location>
</feature>
<evidence type="ECO:0000256" key="3">
    <source>
        <dbReference type="ARBA" id="ARBA00022840"/>
    </source>
</evidence>
<dbReference type="InterPro" id="IPR045864">
    <property type="entry name" value="aa-tRNA-synth_II/BPL/LPL"/>
</dbReference>
<evidence type="ECO:0000259" key="4">
    <source>
        <dbReference type="PROSITE" id="PS50862"/>
    </source>
</evidence>
<proteinExistence type="predicted"/>
<comment type="caution">
    <text evidence="5">The sequence shown here is derived from an EMBL/GenBank/DDBJ whole genome shotgun (WGS) entry which is preliminary data.</text>
</comment>
<dbReference type="PANTHER" id="PTHR42918">
    <property type="entry name" value="LYSYL-TRNA SYNTHETASE"/>
    <property type="match status" value="1"/>
</dbReference>
<evidence type="ECO:0000256" key="2">
    <source>
        <dbReference type="ARBA" id="ARBA00022741"/>
    </source>
</evidence>
<evidence type="ECO:0000313" key="6">
    <source>
        <dbReference type="Proteomes" id="UP001139157"/>
    </source>
</evidence>
<keyword evidence="6" id="KW-1185">Reference proteome</keyword>
<keyword evidence="1" id="KW-0436">Ligase</keyword>
<organism evidence="5 6">
    <name type="scientific">Nocardia pulmonis</name>
    <dbReference type="NCBI Taxonomy" id="2951408"/>
    <lineage>
        <taxon>Bacteria</taxon>
        <taxon>Bacillati</taxon>
        <taxon>Actinomycetota</taxon>
        <taxon>Actinomycetes</taxon>
        <taxon>Mycobacteriales</taxon>
        <taxon>Nocardiaceae</taxon>
        <taxon>Nocardia</taxon>
    </lineage>
</organism>
<dbReference type="RefSeq" id="WP_251912069.1">
    <property type="nucleotide sequence ID" value="NZ_JAMRXG010000005.1"/>
</dbReference>
<dbReference type="InterPro" id="IPR006195">
    <property type="entry name" value="aa-tRNA-synth_II"/>
</dbReference>
<name>A0A9X2E7V1_9NOCA</name>
<evidence type="ECO:0000313" key="5">
    <source>
        <dbReference type="EMBL" id="MCM6774465.1"/>
    </source>
</evidence>
<dbReference type="GO" id="GO:0005829">
    <property type="term" value="C:cytosol"/>
    <property type="evidence" value="ECO:0007669"/>
    <property type="project" value="TreeGrafter"/>
</dbReference>
<dbReference type="GO" id="GO:0006430">
    <property type="term" value="P:lysyl-tRNA aminoacylation"/>
    <property type="evidence" value="ECO:0007669"/>
    <property type="project" value="TreeGrafter"/>
</dbReference>
<dbReference type="InterPro" id="IPR004364">
    <property type="entry name" value="Aa-tRNA-synt_II"/>
</dbReference>
<dbReference type="Pfam" id="PF00152">
    <property type="entry name" value="tRNA-synt_2"/>
    <property type="match status" value="1"/>
</dbReference>
<dbReference type="PROSITE" id="PS50862">
    <property type="entry name" value="AA_TRNA_LIGASE_II"/>
    <property type="match status" value="1"/>
</dbReference>
<dbReference type="GO" id="GO:0005524">
    <property type="term" value="F:ATP binding"/>
    <property type="evidence" value="ECO:0007669"/>
    <property type="project" value="InterPro"/>
</dbReference>
<dbReference type="SUPFAM" id="SSF55681">
    <property type="entry name" value="Class II aaRS and biotin synthetases"/>
    <property type="match status" value="1"/>
</dbReference>
<accession>A0A9X2E7V1</accession>
<dbReference type="GO" id="GO:0004824">
    <property type="term" value="F:lysine-tRNA ligase activity"/>
    <property type="evidence" value="ECO:0007669"/>
    <property type="project" value="TreeGrafter"/>
</dbReference>
<dbReference type="EMBL" id="JAMRXG010000005">
    <property type="protein sequence ID" value="MCM6774465.1"/>
    <property type="molecule type" value="Genomic_DNA"/>
</dbReference>
<dbReference type="GO" id="GO:0000049">
    <property type="term" value="F:tRNA binding"/>
    <property type="evidence" value="ECO:0007669"/>
    <property type="project" value="TreeGrafter"/>
</dbReference>
<gene>
    <name evidence="5" type="ORF">NDR86_13370</name>
</gene>
<dbReference type="AlphaFoldDB" id="A0A9X2E7V1"/>